<dbReference type="AlphaFoldDB" id="A0A2P2IN32"/>
<sequence length="48" mass="5410">MEKGGQAMRRERVKLGGNHETQTCLSLTATQRRLSPRPQEPTKPDTDC</sequence>
<proteinExistence type="predicted"/>
<feature type="compositionally biased region" description="Polar residues" evidence="1">
    <location>
        <begin position="19"/>
        <end position="33"/>
    </location>
</feature>
<evidence type="ECO:0000256" key="1">
    <source>
        <dbReference type="SAM" id="MobiDB-lite"/>
    </source>
</evidence>
<evidence type="ECO:0000313" key="2">
    <source>
        <dbReference type="EMBL" id="MBW82610.1"/>
    </source>
</evidence>
<name>A0A2P2IN32_RHIMU</name>
<organism evidence="2">
    <name type="scientific">Rhizophora mucronata</name>
    <name type="common">Asiatic mangrove</name>
    <dbReference type="NCBI Taxonomy" id="61149"/>
    <lineage>
        <taxon>Eukaryota</taxon>
        <taxon>Viridiplantae</taxon>
        <taxon>Streptophyta</taxon>
        <taxon>Embryophyta</taxon>
        <taxon>Tracheophyta</taxon>
        <taxon>Spermatophyta</taxon>
        <taxon>Magnoliopsida</taxon>
        <taxon>eudicotyledons</taxon>
        <taxon>Gunneridae</taxon>
        <taxon>Pentapetalae</taxon>
        <taxon>rosids</taxon>
        <taxon>fabids</taxon>
        <taxon>Malpighiales</taxon>
        <taxon>Rhizophoraceae</taxon>
        <taxon>Rhizophora</taxon>
    </lineage>
</organism>
<dbReference type="EMBL" id="GGEC01002127">
    <property type="protein sequence ID" value="MBW82610.1"/>
    <property type="molecule type" value="Transcribed_RNA"/>
</dbReference>
<protein>
    <submittedName>
        <fullName evidence="2">Uncharacterized protein</fullName>
    </submittedName>
</protein>
<reference evidence="2" key="1">
    <citation type="submission" date="2018-02" db="EMBL/GenBank/DDBJ databases">
        <title>Rhizophora mucronata_Transcriptome.</title>
        <authorList>
            <person name="Meera S.P."/>
            <person name="Sreeshan A."/>
            <person name="Augustine A."/>
        </authorList>
    </citation>
    <scope>NUCLEOTIDE SEQUENCE</scope>
    <source>
        <tissue evidence="2">Leaf</tissue>
    </source>
</reference>
<feature type="compositionally biased region" description="Basic and acidic residues" evidence="1">
    <location>
        <begin position="1"/>
        <end position="14"/>
    </location>
</feature>
<accession>A0A2P2IN32</accession>
<feature type="region of interest" description="Disordered" evidence="1">
    <location>
        <begin position="1"/>
        <end position="48"/>
    </location>
</feature>